<dbReference type="AlphaFoldDB" id="A0AAE4CQF9"/>
<dbReference type="Pfam" id="PF00561">
    <property type="entry name" value="Abhydrolase_1"/>
    <property type="match status" value="1"/>
</dbReference>
<dbReference type="InterPro" id="IPR029058">
    <property type="entry name" value="AB_hydrolase_fold"/>
</dbReference>
<dbReference type="RefSeq" id="WP_310408963.1">
    <property type="nucleotide sequence ID" value="NZ_JAVDYC010000001.1"/>
</dbReference>
<keyword evidence="4" id="KW-1185">Reference proteome</keyword>
<comment type="caution">
    <text evidence="3">The sequence shown here is derived from an EMBL/GenBank/DDBJ whole genome shotgun (WGS) entry which is preliminary data.</text>
</comment>
<dbReference type="InterPro" id="IPR000639">
    <property type="entry name" value="Epox_hydrolase-like"/>
</dbReference>
<dbReference type="PANTHER" id="PTHR43798">
    <property type="entry name" value="MONOACYLGLYCEROL LIPASE"/>
    <property type="match status" value="1"/>
</dbReference>
<evidence type="ECO:0000313" key="4">
    <source>
        <dbReference type="Proteomes" id="UP001183629"/>
    </source>
</evidence>
<keyword evidence="3" id="KW-0645">Protease</keyword>
<protein>
    <submittedName>
        <fullName evidence="3">Proline iminopeptidase</fullName>
        <ecNumber evidence="3">3.4.11.5</ecNumber>
    </submittedName>
</protein>
<dbReference type="PRINTS" id="PR00412">
    <property type="entry name" value="EPOXHYDRLASE"/>
</dbReference>
<reference evidence="3 4" key="1">
    <citation type="submission" date="2023-07" db="EMBL/GenBank/DDBJ databases">
        <title>Sequencing the genomes of 1000 actinobacteria strains.</title>
        <authorList>
            <person name="Klenk H.-P."/>
        </authorList>
    </citation>
    <scope>NUCLEOTIDE SEQUENCE [LARGE SCALE GENOMIC DNA]</scope>
    <source>
        <strain evidence="3 4">DSM 44711</strain>
    </source>
</reference>
<evidence type="ECO:0000256" key="1">
    <source>
        <dbReference type="SAM" id="MobiDB-lite"/>
    </source>
</evidence>
<evidence type="ECO:0000259" key="2">
    <source>
        <dbReference type="Pfam" id="PF00561"/>
    </source>
</evidence>
<dbReference type="InterPro" id="IPR050266">
    <property type="entry name" value="AB_hydrolase_sf"/>
</dbReference>
<feature type="domain" description="AB hydrolase-1" evidence="2">
    <location>
        <begin position="41"/>
        <end position="278"/>
    </location>
</feature>
<organism evidence="3 4">
    <name type="scientific">Catenuloplanes niger</name>
    <dbReference type="NCBI Taxonomy" id="587534"/>
    <lineage>
        <taxon>Bacteria</taxon>
        <taxon>Bacillati</taxon>
        <taxon>Actinomycetota</taxon>
        <taxon>Actinomycetes</taxon>
        <taxon>Micromonosporales</taxon>
        <taxon>Micromonosporaceae</taxon>
        <taxon>Catenuloplanes</taxon>
    </lineage>
</organism>
<proteinExistence type="predicted"/>
<dbReference type="Gene3D" id="3.40.50.1820">
    <property type="entry name" value="alpha/beta hydrolase"/>
    <property type="match status" value="1"/>
</dbReference>
<evidence type="ECO:0000313" key="3">
    <source>
        <dbReference type="EMBL" id="MDR7320457.1"/>
    </source>
</evidence>
<keyword evidence="3" id="KW-0031">Aminopeptidase</keyword>
<accession>A0AAE4CQF9</accession>
<feature type="region of interest" description="Disordered" evidence="1">
    <location>
        <begin position="294"/>
        <end position="313"/>
    </location>
</feature>
<dbReference type="PRINTS" id="PR00111">
    <property type="entry name" value="ABHYDROLASE"/>
</dbReference>
<sequence length="313" mass="33155">MSANDTGSGTGPLAPGTHELGIEGVRQVYHVAGRGPVCVAHPGGPGLDWAYLRSPELEAHFTVVYPEPVGTGRSGRPPRLGLDVHVRFLAALIARLGRPVHLLGHSYGGFVTQSYALAHPEALSGLVLYSTSPQAGPEFWAEGTAALDAHPRRHPDVPEAADVPEAFRRAVTAPDDDSMTREFAAALPAYFADFYARRPDFASFRAAIRMSRQAASAPDPVPFDVTDRLSEITVPTVVIVGERDFLCGPRWGSLLADGIPRARLHLLRDSGHFAHVEQPAPFAAAAASVLRAAPAPPPAGRGPSTRNRVCGGA</sequence>
<gene>
    <name evidence="3" type="ORF">J2S44_000707</name>
</gene>
<dbReference type="GO" id="GO:0016020">
    <property type="term" value="C:membrane"/>
    <property type="evidence" value="ECO:0007669"/>
    <property type="project" value="TreeGrafter"/>
</dbReference>
<dbReference type="Proteomes" id="UP001183629">
    <property type="component" value="Unassembled WGS sequence"/>
</dbReference>
<dbReference type="EC" id="3.4.11.5" evidence="3"/>
<dbReference type="PANTHER" id="PTHR43798:SF33">
    <property type="entry name" value="HYDROLASE, PUTATIVE (AFU_ORTHOLOGUE AFUA_2G14860)-RELATED"/>
    <property type="match status" value="1"/>
</dbReference>
<dbReference type="GO" id="GO:0004177">
    <property type="term" value="F:aminopeptidase activity"/>
    <property type="evidence" value="ECO:0007669"/>
    <property type="project" value="UniProtKB-KW"/>
</dbReference>
<dbReference type="SUPFAM" id="SSF53474">
    <property type="entry name" value="alpha/beta-Hydrolases"/>
    <property type="match status" value="1"/>
</dbReference>
<dbReference type="EMBL" id="JAVDYC010000001">
    <property type="protein sequence ID" value="MDR7320457.1"/>
    <property type="molecule type" value="Genomic_DNA"/>
</dbReference>
<dbReference type="InterPro" id="IPR000073">
    <property type="entry name" value="AB_hydrolase_1"/>
</dbReference>
<keyword evidence="3" id="KW-0378">Hydrolase</keyword>
<name>A0AAE4CQF9_9ACTN</name>